<organism evidence="1 2">
    <name type="scientific">Tetrabaena socialis</name>
    <dbReference type="NCBI Taxonomy" id="47790"/>
    <lineage>
        <taxon>Eukaryota</taxon>
        <taxon>Viridiplantae</taxon>
        <taxon>Chlorophyta</taxon>
        <taxon>core chlorophytes</taxon>
        <taxon>Chlorophyceae</taxon>
        <taxon>CS clade</taxon>
        <taxon>Chlamydomonadales</taxon>
        <taxon>Tetrabaenaceae</taxon>
        <taxon>Tetrabaena</taxon>
    </lineage>
</organism>
<protein>
    <submittedName>
        <fullName evidence="1">Zinc finger protein</fullName>
    </submittedName>
</protein>
<feature type="non-terminal residue" evidence="1">
    <location>
        <position position="368"/>
    </location>
</feature>
<evidence type="ECO:0000313" key="2">
    <source>
        <dbReference type="Proteomes" id="UP000236333"/>
    </source>
</evidence>
<feature type="non-terminal residue" evidence="1">
    <location>
        <position position="1"/>
    </location>
</feature>
<evidence type="ECO:0000313" key="1">
    <source>
        <dbReference type="EMBL" id="PNG99224.1"/>
    </source>
</evidence>
<dbReference type="AlphaFoldDB" id="A0A2J7ZG16"/>
<dbReference type="EMBL" id="PGGS01003634">
    <property type="protein sequence ID" value="PNG99224.1"/>
    <property type="molecule type" value="Genomic_DNA"/>
</dbReference>
<dbReference type="Proteomes" id="UP000236333">
    <property type="component" value="Unassembled WGS sequence"/>
</dbReference>
<dbReference type="PANTHER" id="PTHR46880">
    <property type="entry name" value="RAS-ASSOCIATING DOMAIN-CONTAINING PROTEIN"/>
    <property type="match status" value="1"/>
</dbReference>
<accession>A0A2J7ZG16</accession>
<dbReference type="OrthoDB" id="6621980at2759"/>
<proteinExistence type="predicted"/>
<name>A0A2J7ZG16_9CHLO</name>
<sequence>TPPSPRPPSTTRTKFHNRIPAAGVPDGCERPAVEGENPVRLDGMAGSDFAYWAYVLGNANVVNCWHCGHYKASHPTITRTAWDRSAFTCHEKSQDHKTAVRKYQDYLAHQQANKDMGLTEMSDEALYVCFATSYMILYFAMPFTHYTFVCKLHQHLKLANTTTLYNDPRALGRFAACIVDQYESAQAAHMQKATFIGIQMDEATCIAHESHAAICVTYDDPQTGELYDEFFILVKLTGWTGREMFEACLAAFEARGINLRDKLASFSGDGASAVASEKKGVFGYFRRVVNRLCYGVHCASHRVALAVKDAGTHRTCSRSLRMVVNMLDQSIRGSHAIFSKSSKRIEQFKALAATVLAMVKTPKLYVAS</sequence>
<keyword evidence="2" id="KW-1185">Reference proteome</keyword>
<gene>
    <name evidence="1" type="ORF">TSOC_015004</name>
</gene>
<reference evidence="1 2" key="1">
    <citation type="journal article" date="2017" name="Mol. Biol. Evol.">
        <title>The 4-celled Tetrabaena socialis nuclear genome reveals the essential components for genetic control of cell number at the origin of multicellularity in the volvocine lineage.</title>
        <authorList>
            <person name="Featherston J."/>
            <person name="Arakaki Y."/>
            <person name="Hanschen E.R."/>
            <person name="Ferris P.J."/>
            <person name="Michod R.E."/>
            <person name="Olson B.J.S.C."/>
            <person name="Nozaki H."/>
            <person name="Durand P.M."/>
        </authorList>
    </citation>
    <scope>NUCLEOTIDE SEQUENCE [LARGE SCALE GENOMIC DNA]</scope>
    <source>
        <strain evidence="1 2">NIES-571</strain>
    </source>
</reference>
<comment type="caution">
    <text evidence="1">The sequence shown here is derived from an EMBL/GenBank/DDBJ whole genome shotgun (WGS) entry which is preliminary data.</text>
</comment>
<dbReference type="PANTHER" id="PTHR46880:SF5">
    <property type="entry name" value="DUF4371 DOMAIN-CONTAINING PROTEIN"/>
    <property type="match status" value="1"/>
</dbReference>